<dbReference type="GO" id="GO:0016787">
    <property type="term" value="F:hydrolase activity"/>
    <property type="evidence" value="ECO:0007669"/>
    <property type="project" value="InterPro"/>
</dbReference>
<sequence length="230" mass="26196">MSRVLTIGDIHAPVSHPGYVHFCQDLYDQWECDTVVFIGDVADFQAISFHANNPECPGPNDEFILTKQEIQKWHEAFPAAKVCIGNHDERVIRLAESVNIPSKFLRDFKEIWKTPKWDWEYEHIIDDAIYLHGTKRGGVHPAWNTAGKLLMPVIMGHCHSRAGVKWRANPLRRIFSVDVGCGIDVKAFQFAYGKHCDERPILSAAVILDGVPYHEIMQCGRGETYHKGNF</sequence>
<reference evidence="2" key="1">
    <citation type="journal article" date="2015" name="Nature">
        <title>Complex archaea that bridge the gap between prokaryotes and eukaryotes.</title>
        <authorList>
            <person name="Spang A."/>
            <person name="Saw J.H."/>
            <person name="Jorgensen S.L."/>
            <person name="Zaremba-Niedzwiedzka K."/>
            <person name="Martijn J."/>
            <person name="Lind A.E."/>
            <person name="van Eijk R."/>
            <person name="Schleper C."/>
            <person name="Guy L."/>
            <person name="Ettema T.J."/>
        </authorList>
    </citation>
    <scope>NUCLEOTIDE SEQUENCE</scope>
</reference>
<organism evidence="2">
    <name type="scientific">marine sediment metagenome</name>
    <dbReference type="NCBI Taxonomy" id="412755"/>
    <lineage>
        <taxon>unclassified sequences</taxon>
        <taxon>metagenomes</taxon>
        <taxon>ecological metagenomes</taxon>
    </lineage>
</organism>
<gene>
    <name evidence="2" type="ORF">LCGC14_1730490</name>
</gene>
<dbReference type="InterPro" id="IPR004843">
    <property type="entry name" value="Calcineurin-like_PHP"/>
</dbReference>
<protein>
    <recommendedName>
        <fullName evidence="1">Calcineurin-like phosphoesterase domain-containing protein</fullName>
    </recommendedName>
</protein>
<dbReference type="InterPro" id="IPR029052">
    <property type="entry name" value="Metallo-depent_PP-like"/>
</dbReference>
<feature type="domain" description="Calcineurin-like phosphoesterase" evidence="1">
    <location>
        <begin position="3"/>
        <end position="122"/>
    </location>
</feature>
<evidence type="ECO:0000313" key="2">
    <source>
        <dbReference type="EMBL" id="KKM07784.1"/>
    </source>
</evidence>
<comment type="caution">
    <text evidence="2">The sequence shown here is derived from an EMBL/GenBank/DDBJ whole genome shotgun (WGS) entry which is preliminary data.</text>
</comment>
<dbReference type="EMBL" id="LAZR01015699">
    <property type="protein sequence ID" value="KKM07784.1"/>
    <property type="molecule type" value="Genomic_DNA"/>
</dbReference>
<name>A0A0F9H9J8_9ZZZZ</name>
<accession>A0A0F9H9J8</accession>
<dbReference type="Pfam" id="PF00149">
    <property type="entry name" value="Metallophos"/>
    <property type="match status" value="1"/>
</dbReference>
<dbReference type="SUPFAM" id="SSF56300">
    <property type="entry name" value="Metallo-dependent phosphatases"/>
    <property type="match status" value="1"/>
</dbReference>
<evidence type="ECO:0000259" key="1">
    <source>
        <dbReference type="Pfam" id="PF00149"/>
    </source>
</evidence>
<proteinExistence type="predicted"/>
<dbReference type="AlphaFoldDB" id="A0A0F9H9J8"/>